<dbReference type="SUPFAM" id="SSF51556">
    <property type="entry name" value="Metallo-dependent hydrolases"/>
    <property type="match status" value="1"/>
</dbReference>
<evidence type="ECO:0000256" key="1">
    <source>
        <dbReference type="ARBA" id="ARBA00023239"/>
    </source>
</evidence>
<name>A0ABU0IY29_9CAUL</name>
<reference evidence="3 4" key="1">
    <citation type="submission" date="2023-07" db="EMBL/GenBank/DDBJ databases">
        <title>Genomic Encyclopedia of Type Strains, Phase IV (KMG-IV): sequencing the most valuable type-strain genomes for metagenomic binning, comparative biology and taxonomic classification.</title>
        <authorList>
            <person name="Goeker M."/>
        </authorList>
    </citation>
    <scope>NUCLEOTIDE SEQUENCE [LARGE SCALE GENOMIC DNA]</scope>
    <source>
        <strain evidence="3 4">DSM 18695</strain>
    </source>
</reference>
<protein>
    <submittedName>
        <fullName evidence="3">TIM-barrel fold metal-dependent hydrolase</fullName>
    </submittedName>
</protein>
<proteinExistence type="predicted"/>
<evidence type="ECO:0000259" key="2">
    <source>
        <dbReference type="Pfam" id="PF04909"/>
    </source>
</evidence>
<evidence type="ECO:0000313" key="4">
    <source>
        <dbReference type="Proteomes" id="UP001228905"/>
    </source>
</evidence>
<dbReference type="Pfam" id="PF04909">
    <property type="entry name" value="Amidohydro_2"/>
    <property type="match status" value="1"/>
</dbReference>
<dbReference type="PANTHER" id="PTHR21240:SF28">
    <property type="entry name" value="ISO-OROTATE DECARBOXYLASE (EUROFUNG)"/>
    <property type="match status" value="1"/>
</dbReference>
<dbReference type="GO" id="GO:0016787">
    <property type="term" value="F:hydrolase activity"/>
    <property type="evidence" value="ECO:0007669"/>
    <property type="project" value="UniProtKB-KW"/>
</dbReference>
<accession>A0ABU0IY29</accession>
<organism evidence="3 4">
    <name type="scientific">Caulobacter ginsengisoli</name>
    <dbReference type="NCBI Taxonomy" id="400775"/>
    <lineage>
        <taxon>Bacteria</taxon>
        <taxon>Pseudomonadati</taxon>
        <taxon>Pseudomonadota</taxon>
        <taxon>Alphaproteobacteria</taxon>
        <taxon>Caulobacterales</taxon>
        <taxon>Caulobacteraceae</taxon>
        <taxon>Caulobacter</taxon>
    </lineage>
</organism>
<feature type="domain" description="Amidohydrolase-related" evidence="2">
    <location>
        <begin position="126"/>
        <end position="390"/>
    </location>
</feature>
<dbReference type="EMBL" id="JAUSVS010000016">
    <property type="protein sequence ID" value="MDQ0466909.1"/>
    <property type="molecule type" value="Genomic_DNA"/>
</dbReference>
<keyword evidence="1" id="KW-0456">Lyase</keyword>
<dbReference type="InterPro" id="IPR006680">
    <property type="entry name" value="Amidohydro-rel"/>
</dbReference>
<dbReference type="Proteomes" id="UP001228905">
    <property type="component" value="Unassembled WGS sequence"/>
</dbReference>
<dbReference type="InterPro" id="IPR032465">
    <property type="entry name" value="ACMSD"/>
</dbReference>
<dbReference type="PANTHER" id="PTHR21240">
    <property type="entry name" value="2-AMINO-3-CARBOXYLMUCONATE-6-SEMIALDEHYDE DECARBOXYLASE"/>
    <property type="match status" value="1"/>
</dbReference>
<keyword evidence="4" id="KW-1185">Reference proteome</keyword>
<dbReference type="RefSeq" id="WP_307353139.1">
    <property type="nucleotide sequence ID" value="NZ_JAUSVS010000016.1"/>
</dbReference>
<evidence type="ECO:0000313" key="3">
    <source>
        <dbReference type="EMBL" id="MDQ0466909.1"/>
    </source>
</evidence>
<comment type="caution">
    <text evidence="3">The sequence shown here is derived from an EMBL/GenBank/DDBJ whole genome shotgun (WGS) entry which is preliminary data.</text>
</comment>
<sequence>MNALVKEFKVIDTDTHVIEPYDLWTSRISTKKFGDKVPHVKWDPNMNEDAWFFGADRTGAAAGAAMAGWHEYPPKRPQRLEQVDPGLYNNLARLKKMDECGIWAQVLYPNVAGFGAGRYLALGDQELMLACVQAYNDWLTEWCSVAPKRLIAQCALPFWDIEATIKEMTRCARMGHKGVVMCGEPEHFGLPKLTDPQWDPLWAAAQEMGLPINFHIGTGDMWYFEMMHESIGRHAAFASMGALFSMDNAKVISQITCGGVCEKFPKLNFVSVESGVGWLPYLLAGLDYQWLNCGAHKENPHMKLLPSEYFKRQVYGTFWFEKATLKPAIDIIGADNILYETDFPHPTSMYPGPATSAQFPADYIEEVFVGIDRKDVEKILHGNAARIYHLED</sequence>
<dbReference type="InterPro" id="IPR032466">
    <property type="entry name" value="Metal_Hydrolase"/>
</dbReference>
<dbReference type="Gene3D" id="3.20.20.140">
    <property type="entry name" value="Metal-dependent hydrolases"/>
    <property type="match status" value="1"/>
</dbReference>
<gene>
    <name evidence="3" type="ORF">QO010_004706</name>
</gene>
<keyword evidence="3" id="KW-0378">Hydrolase</keyword>